<dbReference type="Proteomes" id="UP000075604">
    <property type="component" value="Unassembled WGS sequence"/>
</dbReference>
<gene>
    <name evidence="3" type="ORF">BE04_04115</name>
</gene>
<dbReference type="GO" id="GO:0005829">
    <property type="term" value="C:cytosol"/>
    <property type="evidence" value="ECO:0007669"/>
    <property type="project" value="TreeGrafter"/>
</dbReference>
<protein>
    <recommendedName>
        <fullName evidence="2">NADP-dependent oxidoreductase domain-containing protein</fullName>
    </recommendedName>
</protein>
<accession>A0A150NZT4</accession>
<organism evidence="3 4">
    <name type="scientific">Sorangium cellulosum</name>
    <name type="common">Polyangium cellulosum</name>
    <dbReference type="NCBI Taxonomy" id="56"/>
    <lineage>
        <taxon>Bacteria</taxon>
        <taxon>Pseudomonadati</taxon>
        <taxon>Myxococcota</taxon>
        <taxon>Polyangia</taxon>
        <taxon>Polyangiales</taxon>
        <taxon>Polyangiaceae</taxon>
        <taxon>Sorangium</taxon>
    </lineage>
</organism>
<dbReference type="InterPro" id="IPR036812">
    <property type="entry name" value="NAD(P)_OxRdtase_dom_sf"/>
</dbReference>
<dbReference type="SUPFAM" id="SSF51430">
    <property type="entry name" value="NAD(P)-linked oxidoreductase"/>
    <property type="match status" value="2"/>
</dbReference>
<dbReference type="Pfam" id="PF00248">
    <property type="entry name" value="Aldo_ket_red"/>
    <property type="match status" value="1"/>
</dbReference>
<dbReference type="InterPro" id="IPR050523">
    <property type="entry name" value="AKR_Detox_Biosynth"/>
</dbReference>
<dbReference type="AlphaFoldDB" id="A0A150NZT4"/>
<evidence type="ECO:0000256" key="1">
    <source>
        <dbReference type="ARBA" id="ARBA00023002"/>
    </source>
</evidence>
<proteinExistence type="predicted"/>
<feature type="domain" description="NADP-dependent oxidoreductase" evidence="2">
    <location>
        <begin position="15"/>
        <end position="86"/>
    </location>
</feature>
<reference evidence="3 4" key="1">
    <citation type="submission" date="2014-02" db="EMBL/GenBank/DDBJ databases">
        <title>The small core and large imbalanced accessory genome model reveals a collaborative survival strategy of Sorangium cellulosum strains in nature.</title>
        <authorList>
            <person name="Han K."/>
            <person name="Peng R."/>
            <person name="Blom J."/>
            <person name="Li Y.-Z."/>
        </authorList>
    </citation>
    <scope>NUCLEOTIDE SEQUENCE [LARGE SCALE GENOMIC DNA]</scope>
    <source>
        <strain evidence="3 4">So0157-18</strain>
    </source>
</reference>
<dbReference type="PANTHER" id="PTHR43364:SF4">
    <property type="entry name" value="NAD(P)-LINKED OXIDOREDUCTASE SUPERFAMILY PROTEIN"/>
    <property type="match status" value="1"/>
</dbReference>
<keyword evidence="1" id="KW-0560">Oxidoreductase</keyword>
<name>A0A150NZT4_SORCE</name>
<evidence type="ECO:0000313" key="3">
    <source>
        <dbReference type="EMBL" id="KYF47823.1"/>
    </source>
</evidence>
<dbReference type="GO" id="GO:0016491">
    <property type="term" value="F:oxidoreductase activity"/>
    <property type="evidence" value="ECO:0007669"/>
    <property type="project" value="UniProtKB-KW"/>
</dbReference>
<dbReference type="EMBL" id="JELX01004465">
    <property type="protein sequence ID" value="KYF47823.1"/>
    <property type="molecule type" value="Genomic_DNA"/>
</dbReference>
<comment type="caution">
    <text evidence="3">The sequence shown here is derived from an EMBL/GenBank/DDBJ whole genome shotgun (WGS) entry which is preliminary data.</text>
</comment>
<evidence type="ECO:0000313" key="4">
    <source>
        <dbReference type="Proteomes" id="UP000075604"/>
    </source>
</evidence>
<dbReference type="PANTHER" id="PTHR43364">
    <property type="entry name" value="NADH-SPECIFIC METHYLGLYOXAL REDUCTASE-RELATED"/>
    <property type="match status" value="1"/>
</dbReference>
<dbReference type="Gene3D" id="3.20.20.100">
    <property type="entry name" value="NADP-dependent oxidoreductase domain"/>
    <property type="match status" value="2"/>
</dbReference>
<dbReference type="InterPro" id="IPR023210">
    <property type="entry name" value="NADP_OxRdtase_dom"/>
</dbReference>
<sequence>MRYNLLGKTGLYVSELCLGAMTFGGKGFYEVIGALGTSEAEALVGTSLDRGVNFIDTADVYSEGESERIVGAALKALGRPREQVVVRPFVTSVIIGAKPREQLDDSLAAADVTLSPEHIQQLDAASALPPEYPGWIVEWQNRDARGVAGGQPVMDRARQHLTRK</sequence>
<evidence type="ECO:0000259" key="2">
    <source>
        <dbReference type="Pfam" id="PF00248"/>
    </source>
</evidence>